<organism evidence="2 3">
    <name type="scientific">Brevibacterium sandarakinum</name>
    <dbReference type="NCBI Taxonomy" id="629680"/>
    <lineage>
        <taxon>Bacteria</taxon>
        <taxon>Bacillati</taxon>
        <taxon>Actinomycetota</taxon>
        <taxon>Actinomycetes</taxon>
        <taxon>Micrococcales</taxon>
        <taxon>Brevibacteriaceae</taxon>
        <taxon>Brevibacterium</taxon>
    </lineage>
</organism>
<protein>
    <recommendedName>
        <fullName evidence="4">ATP/GTP-binding protein</fullName>
    </recommendedName>
</protein>
<gene>
    <name evidence="2" type="ORF">SAMN04489751_0052</name>
</gene>
<dbReference type="EMBL" id="LT629739">
    <property type="protein sequence ID" value="SDR68423.1"/>
    <property type="molecule type" value="Genomic_DNA"/>
</dbReference>
<keyword evidence="3" id="KW-1185">Reference proteome</keyword>
<accession>A0A1H1L1M5</accession>
<reference evidence="2" key="1">
    <citation type="submission" date="2016-10" db="EMBL/GenBank/DDBJ databases">
        <authorList>
            <person name="Varghese N."/>
            <person name="Submissions S."/>
        </authorList>
    </citation>
    <scope>NUCLEOTIDE SEQUENCE [LARGE SCALE GENOMIC DNA]</scope>
    <source>
        <strain evidence="2">DSM 22082</strain>
    </source>
</reference>
<evidence type="ECO:0000256" key="1">
    <source>
        <dbReference type="SAM" id="MobiDB-lite"/>
    </source>
</evidence>
<feature type="region of interest" description="Disordered" evidence="1">
    <location>
        <begin position="1"/>
        <end position="35"/>
    </location>
</feature>
<dbReference type="STRING" id="629680.SAMN04489751_0052"/>
<proteinExistence type="predicted"/>
<evidence type="ECO:0000313" key="2">
    <source>
        <dbReference type="EMBL" id="SDR68423.1"/>
    </source>
</evidence>
<sequence length="98" mass="11124">MPRSTSSRRKNKWQQAPRELSDSVNGLRRSRNLPDGTWSVQNVAGNSHGKVYVCPGCGQNVASSTPHIVAWRQAADHGTEVGVESRRHWHTRCFQRFR</sequence>
<name>A0A1H1L1M5_BRESA</name>
<dbReference type="AlphaFoldDB" id="A0A1H1L1M5"/>
<evidence type="ECO:0008006" key="4">
    <source>
        <dbReference type="Google" id="ProtNLM"/>
    </source>
</evidence>
<feature type="compositionally biased region" description="Basic residues" evidence="1">
    <location>
        <begin position="1"/>
        <end position="12"/>
    </location>
</feature>
<evidence type="ECO:0000313" key="3">
    <source>
        <dbReference type="Proteomes" id="UP000199700"/>
    </source>
</evidence>
<dbReference type="Proteomes" id="UP000199700">
    <property type="component" value="Chromosome"/>
</dbReference>